<sequence length="253" mass="26074">MPGVWAGCHRSIAALAAIAGLLAAGAAGAQGAFGCAALKPSATQAPAYGPVAGQSRCEGFFEQSIAQPFVELVSLTRGQPRLEAAGAVALRAAAAGSQRLLIQPLAAAPFYRVDAPLRDGQPWTWDPRPMLVATGLRPDELGFLALAAGAAEEPLRAVPVSLTPEQADSDAGFATLRASVALSSLHWRSYPPEAGADAAWRARSGVASYAWQPVSLPIELPAAGRALRVDVRALDAKGRTLPLLSFIVVGAQP</sequence>
<evidence type="ECO:0000313" key="3">
    <source>
        <dbReference type="Proteomes" id="UP000293671"/>
    </source>
</evidence>
<dbReference type="AlphaFoldDB" id="A0A4Q7VW72"/>
<organism evidence="2 3">
    <name type="scientific">Rivibacter subsaxonicus</name>
    <dbReference type="NCBI Taxonomy" id="457575"/>
    <lineage>
        <taxon>Bacteria</taxon>
        <taxon>Pseudomonadati</taxon>
        <taxon>Pseudomonadota</taxon>
        <taxon>Betaproteobacteria</taxon>
        <taxon>Burkholderiales</taxon>
        <taxon>Rivibacter</taxon>
    </lineage>
</organism>
<keyword evidence="1" id="KW-0732">Signal</keyword>
<gene>
    <name evidence="2" type="ORF">EV670_1556</name>
</gene>
<protein>
    <submittedName>
        <fullName evidence="2">Uncharacterized protein</fullName>
    </submittedName>
</protein>
<dbReference type="Proteomes" id="UP000293671">
    <property type="component" value="Unassembled WGS sequence"/>
</dbReference>
<feature type="signal peptide" evidence="1">
    <location>
        <begin position="1"/>
        <end position="29"/>
    </location>
</feature>
<proteinExistence type="predicted"/>
<reference evidence="2 3" key="1">
    <citation type="submission" date="2019-02" db="EMBL/GenBank/DDBJ databases">
        <title>Genomic Encyclopedia of Type Strains, Phase IV (KMG-IV): sequencing the most valuable type-strain genomes for metagenomic binning, comparative biology and taxonomic classification.</title>
        <authorList>
            <person name="Goeker M."/>
        </authorList>
    </citation>
    <scope>NUCLEOTIDE SEQUENCE [LARGE SCALE GENOMIC DNA]</scope>
    <source>
        <strain evidence="2 3">DSM 19570</strain>
    </source>
</reference>
<dbReference type="RefSeq" id="WP_130431277.1">
    <property type="nucleotide sequence ID" value="NZ_SHKP01000005.1"/>
</dbReference>
<comment type="caution">
    <text evidence="2">The sequence shown here is derived from an EMBL/GenBank/DDBJ whole genome shotgun (WGS) entry which is preliminary data.</text>
</comment>
<evidence type="ECO:0000313" key="2">
    <source>
        <dbReference type="EMBL" id="RZU00843.1"/>
    </source>
</evidence>
<feature type="chain" id="PRO_5020730450" evidence="1">
    <location>
        <begin position="30"/>
        <end position="253"/>
    </location>
</feature>
<accession>A0A4Q7VW72</accession>
<dbReference type="EMBL" id="SHKP01000005">
    <property type="protein sequence ID" value="RZU00843.1"/>
    <property type="molecule type" value="Genomic_DNA"/>
</dbReference>
<evidence type="ECO:0000256" key="1">
    <source>
        <dbReference type="SAM" id="SignalP"/>
    </source>
</evidence>
<name>A0A4Q7VW72_9BURK</name>
<keyword evidence="3" id="KW-1185">Reference proteome</keyword>
<dbReference type="OrthoDB" id="9152710at2"/>